<evidence type="ECO:0000256" key="9">
    <source>
        <dbReference type="ARBA" id="ARBA00023274"/>
    </source>
</evidence>
<proteinExistence type="inferred from homology"/>
<keyword evidence="8" id="KW-0007">Acetylation</keyword>
<keyword evidence="7 11" id="KW-0689">Ribosomal protein</keyword>
<keyword evidence="9 11" id="KW-0687">Ribonucleoprotein</keyword>
<comment type="similarity">
    <text evidence="2 11">Belongs to the eukaryotic ribosomal protein eL29 family.</text>
</comment>
<evidence type="ECO:0000256" key="7">
    <source>
        <dbReference type="ARBA" id="ARBA00022980"/>
    </source>
</evidence>
<dbReference type="InterPro" id="IPR002673">
    <property type="entry name" value="Ribosomal_eL29"/>
</dbReference>
<feature type="region of interest" description="Disordered" evidence="12">
    <location>
        <begin position="142"/>
        <end position="196"/>
    </location>
</feature>
<dbReference type="OrthoDB" id="996720at2759"/>
<comment type="function">
    <text evidence="10">Component of the large ribosomal subunit. The ribosome is a large ribonucleoprotein complex responsible for the synthesis of proteins in the cell.</text>
</comment>
<evidence type="ECO:0000256" key="4">
    <source>
        <dbReference type="ARBA" id="ARBA00022481"/>
    </source>
</evidence>
<keyword evidence="5" id="KW-0963">Cytoplasm</keyword>
<keyword evidence="6" id="KW-0597">Phosphoprotein</keyword>
<feature type="compositionally biased region" description="Low complexity" evidence="12">
    <location>
        <begin position="149"/>
        <end position="196"/>
    </location>
</feature>
<evidence type="ECO:0000256" key="8">
    <source>
        <dbReference type="ARBA" id="ARBA00022990"/>
    </source>
</evidence>
<dbReference type="GO" id="GO:0022625">
    <property type="term" value="C:cytosolic large ribosomal subunit"/>
    <property type="evidence" value="ECO:0007669"/>
    <property type="project" value="TreeGrafter"/>
</dbReference>
<evidence type="ECO:0000256" key="2">
    <source>
        <dbReference type="ARBA" id="ARBA00010247"/>
    </source>
</evidence>
<dbReference type="GeneID" id="109380296"/>
<reference evidence="14" key="1">
    <citation type="submission" date="2025-08" db="UniProtKB">
        <authorList>
            <consortium name="RefSeq"/>
        </authorList>
    </citation>
    <scope>IDENTIFICATION</scope>
    <source>
        <tissue evidence="14">Muscle</tissue>
    </source>
</reference>
<dbReference type="KEGG" id="hai:109380296"/>
<evidence type="ECO:0000256" key="3">
    <source>
        <dbReference type="ARBA" id="ARBA00011133"/>
    </source>
</evidence>
<evidence type="ECO:0000256" key="10">
    <source>
        <dbReference type="ARBA" id="ARBA00034092"/>
    </source>
</evidence>
<dbReference type="PANTHER" id="PTHR12884:SF18">
    <property type="entry name" value="60S RIBOSOMAL PROTEIN L29"/>
    <property type="match status" value="1"/>
</dbReference>
<comment type="subcellular location">
    <subcellularLocation>
        <location evidence="1">Cytoplasm</location>
    </subcellularLocation>
</comment>
<dbReference type="Pfam" id="PF01779">
    <property type="entry name" value="Ribosomal_L29e"/>
    <property type="match status" value="1"/>
</dbReference>
<evidence type="ECO:0000313" key="13">
    <source>
        <dbReference type="Proteomes" id="UP000694851"/>
    </source>
</evidence>
<dbReference type="Gene3D" id="6.10.140.1730">
    <property type="match status" value="1"/>
</dbReference>
<comment type="subunit">
    <text evidence="3">Component of the large ribosomal subunit.</text>
</comment>
<dbReference type="RefSeq" id="XP_019493261.1">
    <property type="nucleotide sequence ID" value="XM_019637716.1"/>
</dbReference>
<evidence type="ECO:0000256" key="12">
    <source>
        <dbReference type="SAM" id="MobiDB-lite"/>
    </source>
</evidence>
<keyword evidence="13" id="KW-1185">Reference proteome</keyword>
<evidence type="ECO:0000256" key="11">
    <source>
        <dbReference type="RuleBase" id="RU364026"/>
    </source>
</evidence>
<evidence type="ECO:0000256" key="5">
    <source>
        <dbReference type="ARBA" id="ARBA00022490"/>
    </source>
</evidence>
<organism evidence="13 14">
    <name type="scientific">Hipposideros armiger</name>
    <name type="common">Great Himalayan leaf-nosed bat</name>
    <dbReference type="NCBI Taxonomy" id="186990"/>
    <lineage>
        <taxon>Eukaryota</taxon>
        <taxon>Metazoa</taxon>
        <taxon>Chordata</taxon>
        <taxon>Craniata</taxon>
        <taxon>Vertebrata</taxon>
        <taxon>Euteleostomi</taxon>
        <taxon>Mammalia</taxon>
        <taxon>Eutheria</taxon>
        <taxon>Laurasiatheria</taxon>
        <taxon>Chiroptera</taxon>
        <taxon>Yinpterochiroptera</taxon>
        <taxon>Rhinolophoidea</taxon>
        <taxon>Hipposideridae</taxon>
        <taxon>Hipposideros</taxon>
    </lineage>
</organism>
<dbReference type="PANTHER" id="PTHR12884">
    <property type="entry name" value="60S RIBOSOMAL PROTEIN L29"/>
    <property type="match status" value="1"/>
</dbReference>
<dbReference type="GO" id="GO:0002181">
    <property type="term" value="P:cytoplasmic translation"/>
    <property type="evidence" value="ECO:0007669"/>
    <property type="project" value="TreeGrafter"/>
</dbReference>
<name>A0A8B7QX49_HIPAR</name>
<sequence>MCAGAFFFSSGPGGLGAVGLGADMAKSKNHTTHNQSRKWHRNGIKKPRSQRYESLKGVDPKFLRNMRFAKKHNKKGLKKMQASNAKAMSARAEAIKALAKPKEVKPKIPKGGSRKLSHLAYIAHPKLGKRARARIAKGLRLCRPKAKAQTKAPATPAAAALPPAQAPAPKGAQAPAPKGAQAPAPKGAQAPTKAPE</sequence>
<evidence type="ECO:0000313" key="14">
    <source>
        <dbReference type="RefSeq" id="XP_019493261.1"/>
    </source>
</evidence>
<accession>A0A8B7QX49</accession>
<protein>
    <recommendedName>
        <fullName evidence="11">60S ribosomal protein L29</fullName>
    </recommendedName>
</protein>
<evidence type="ECO:0000256" key="1">
    <source>
        <dbReference type="ARBA" id="ARBA00004496"/>
    </source>
</evidence>
<dbReference type="GO" id="GO:0003735">
    <property type="term" value="F:structural constituent of ribosome"/>
    <property type="evidence" value="ECO:0007669"/>
    <property type="project" value="UniProtKB-UniRule"/>
</dbReference>
<dbReference type="AlphaFoldDB" id="A0A8B7QX49"/>
<evidence type="ECO:0000256" key="6">
    <source>
        <dbReference type="ARBA" id="ARBA00022553"/>
    </source>
</evidence>
<keyword evidence="4" id="KW-0488">Methylation</keyword>
<gene>
    <name evidence="14" type="primary">LOC109380296</name>
</gene>
<dbReference type="Proteomes" id="UP000694851">
    <property type="component" value="Unplaced"/>
</dbReference>